<feature type="region of interest" description="Disordered" evidence="1">
    <location>
        <begin position="276"/>
        <end position="311"/>
    </location>
</feature>
<comment type="caution">
    <text evidence="2">The sequence shown here is derived from an EMBL/GenBank/DDBJ whole genome shotgun (WGS) entry which is preliminary data.</text>
</comment>
<organism evidence="2 3">
    <name type="scientific">Tanacetum coccineum</name>
    <dbReference type="NCBI Taxonomy" id="301880"/>
    <lineage>
        <taxon>Eukaryota</taxon>
        <taxon>Viridiplantae</taxon>
        <taxon>Streptophyta</taxon>
        <taxon>Embryophyta</taxon>
        <taxon>Tracheophyta</taxon>
        <taxon>Spermatophyta</taxon>
        <taxon>Magnoliopsida</taxon>
        <taxon>eudicotyledons</taxon>
        <taxon>Gunneridae</taxon>
        <taxon>Pentapetalae</taxon>
        <taxon>asterids</taxon>
        <taxon>campanulids</taxon>
        <taxon>Asterales</taxon>
        <taxon>Asteraceae</taxon>
        <taxon>Asteroideae</taxon>
        <taxon>Anthemideae</taxon>
        <taxon>Anthemidinae</taxon>
        <taxon>Tanacetum</taxon>
    </lineage>
</organism>
<accession>A0ABQ5IEB4</accession>
<proteinExistence type="predicted"/>
<name>A0ABQ5IEB4_9ASTR</name>
<protein>
    <submittedName>
        <fullName evidence="2">Uncharacterized protein</fullName>
    </submittedName>
</protein>
<keyword evidence="3" id="KW-1185">Reference proteome</keyword>
<dbReference type="Proteomes" id="UP001151760">
    <property type="component" value="Unassembled WGS sequence"/>
</dbReference>
<reference evidence="2" key="1">
    <citation type="journal article" date="2022" name="Int. J. Mol. Sci.">
        <title>Draft Genome of Tanacetum Coccineum: Genomic Comparison of Closely Related Tanacetum-Family Plants.</title>
        <authorList>
            <person name="Yamashiro T."/>
            <person name="Shiraishi A."/>
            <person name="Nakayama K."/>
            <person name="Satake H."/>
        </authorList>
    </citation>
    <scope>NUCLEOTIDE SEQUENCE</scope>
</reference>
<feature type="compositionally biased region" description="Basic and acidic residues" evidence="1">
    <location>
        <begin position="280"/>
        <end position="297"/>
    </location>
</feature>
<sequence length="311" mass="35024">MNSAQFFERVIARTEGWKGQFFFVQSSIIPAKYPQLLLEQNKWDSKSYKDKPPLILRKIPCSNKWLLITSFMENEEDLSFLPKEPSPGFGTGSPSILVNMESLSVDVEPILKLVEDTADSGDSPKPETIERGPSGLYEEKACTWGLRSSLLLSYSLKASSSKDDTPFLAVSDDDEGLPDVFELKDAMQSLQHSFPLSFFATLPDVFKLKDANACHLKISAITPPAWKINLDNHMDVIEKIKGECDVMKQRERAREEECKELRSKCEASMTDFEKNPTVVAKREKMSTLSTEAKERKANHVSVPHIGNFRGP</sequence>
<evidence type="ECO:0000313" key="3">
    <source>
        <dbReference type="Proteomes" id="UP001151760"/>
    </source>
</evidence>
<evidence type="ECO:0000313" key="2">
    <source>
        <dbReference type="EMBL" id="GJT98305.1"/>
    </source>
</evidence>
<reference evidence="2" key="2">
    <citation type="submission" date="2022-01" db="EMBL/GenBank/DDBJ databases">
        <authorList>
            <person name="Yamashiro T."/>
            <person name="Shiraishi A."/>
            <person name="Satake H."/>
            <person name="Nakayama K."/>
        </authorList>
    </citation>
    <scope>NUCLEOTIDE SEQUENCE</scope>
</reference>
<dbReference type="EMBL" id="BQNB010020662">
    <property type="protein sequence ID" value="GJT98305.1"/>
    <property type="molecule type" value="Genomic_DNA"/>
</dbReference>
<evidence type="ECO:0000256" key="1">
    <source>
        <dbReference type="SAM" id="MobiDB-lite"/>
    </source>
</evidence>
<gene>
    <name evidence="2" type="ORF">Tco_1093823</name>
</gene>